<dbReference type="EMBL" id="JBHULR010000015">
    <property type="protein sequence ID" value="MFD2549297.1"/>
    <property type="molecule type" value="Genomic_DNA"/>
</dbReference>
<keyword evidence="1 2" id="KW-0732">Signal</keyword>
<dbReference type="RefSeq" id="WP_380905615.1">
    <property type="nucleotide sequence ID" value="NZ_JBHUEG010000012.1"/>
</dbReference>
<dbReference type="InterPro" id="IPR050811">
    <property type="entry name" value="Phosphate_ABC_transporter"/>
</dbReference>
<gene>
    <name evidence="4" type="ORF">ACFSR5_16735</name>
</gene>
<evidence type="ECO:0000256" key="1">
    <source>
        <dbReference type="ARBA" id="ARBA00022729"/>
    </source>
</evidence>
<sequence>MRKAIKIIFFLLMVCTALSCSRSNKSESAGTDSASTNTAKEDILVGTLHVAVDESVYPLLKEQEEVFLSAYPNAKIQFLAKPELLAVKELLADKASVAILARELNETEAAYFKQRSITPRVFPVWTDGIVVVNNTKQADTSVTIEYLVEALKGNSADRRKLVFDNVNSSSFRQLKELGKIDKVAGNYVEEAKTASNVLQAVANGSDKIGILGYNEYMDLISTFQNKNNIRILSVQNTQGEKADRQFYKPNQSTIATGQYPLRRTFYVLNYQPNMGLGIGFSAFLTGDRGQRIVLRSGLVPATMPGREIIVRDNI</sequence>
<dbReference type="Pfam" id="PF12849">
    <property type="entry name" value="PBP_like_2"/>
    <property type="match status" value="1"/>
</dbReference>
<dbReference type="PANTHER" id="PTHR30570">
    <property type="entry name" value="PERIPLASMIC PHOSPHATE BINDING COMPONENT OF PHOSPHATE ABC TRANSPORTER"/>
    <property type="match status" value="1"/>
</dbReference>
<feature type="domain" description="PBP" evidence="3">
    <location>
        <begin position="41"/>
        <end position="287"/>
    </location>
</feature>
<comment type="caution">
    <text evidence="4">The sequence shown here is derived from an EMBL/GenBank/DDBJ whole genome shotgun (WGS) entry which is preliminary data.</text>
</comment>
<proteinExistence type="predicted"/>
<evidence type="ECO:0000313" key="4">
    <source>
        <dbReference type="EMBL" id="MFD2549297.1"/>
    </source>
</evidence>
<evidence type="ECO:0000313" key="5">
    <source>
        <dbReference type="Proteomes" id="UP001597545"/>
    </source>
</evidence>
<name>A0ABW5KNW9_9SPHI</name>
<reference evidence="5" key="1">
    <citation type="journal article" date="2019" name="Int. J. Syst. Evol. Microbiol.">
        <title>The Global Catalogue of Microorganisms (GCM) 10K type strain sequencing project: providing services to taxonomists for standard genome sequencing and annotation.</title>
        <authorList>
            <consortium name="The Broad Institute Genomics Platform"/>
            <consortium name="The Broad Institute Genome Sequencing Center for Infectious Disease"/>
            <person name="Wu L."/>
            <person name="Ma J."/>
        </authorList>
    </citation>
    <scope>NUCLEOTIDE SEQUENCE [LARGE SCALE GENOMIC DNA]</scope>
    <source>
        <strain evidence="5">KCTC 42662</strain>
    </source>
</reference>
<accession>A0ABW5KNW9</accession>
<feature type="signal peptide" evidence="2">
    <location>
        <begin position="1"/>
        <end position="19"/>
    </location>
</feature>
<dbReference type="PANTHER" id="PTHR30570:SF1">
    <property type="entry name" value="PHOSPHATE-BINDING PROTEIN PSTS"/>
    <property type="match status" value="1"/>
</dbReference>
<evidence type="ECO:0000256" key="2">
    <source>
        <dbReference type="SAM" id="SignalP"/>
    </source>
</evidence>
<dbReference type="Proteomes" id="UP001597545">
    <property type="component" value="Unassembled WGS sequence"/>
</dbReference>
<dbReference type="SUPFAM" id="SSF53850">
    <property type="entry name" value="Periplasmic binding protein-like II"/>
    <property type="match status" value="1"/>
</dbReference>
<feature type="chain" id="PRO_5046165857" evidence="2">
    <location>
        <begin position="20"/>
        <end position="314"/>
    </location>
</feature>
<protein>
    <submittedName>
        <fullName evidence="4">PstS family phosphate ABC transporter substrate-binding protein</fullName>
    </submittedName>
</protein>
<dbReference type="InterPro" id="IPR024370">
    <property type="entry name" value="PBP_domain"/>
</dbReference>
<evidence type="ECO:0000259" key="3">
    <source>
        <dbReference type="Pfam" id="PF12849"/>
    </source>
</evidence>
<organism evidence="4 5">
    <name type="scientific">Sphingobacterium suaedae</name>
    <dbReference type="NCBI Taxonomy" id="1686402"/>
    <lineage>
        <taxon>Bacteria</taxon>
        <taxon>Pseudomonadati</taxon>
        <taxon>Bacteroidota</taxon>
        <taxon>Sphingobacteriia</taxon>
        <taxon>Sphingobacteriales</taxon>
        <taxon>Sphingobacteriaceae</taxon>
        <taxon>Sphingobacterium</taxon>
    </lineage>
</organism>
<dbReference type="Gene3D" id="3.40.190.10">
    <property type="entry name" value="Periplasmic binding protein-like II"/>
    <property type="match status" value="3"/>
</dbReference>
<dbReference type="PROSITE" id="PS51257">
    <property type="entry name" value="PROKAR_LIPOPROTEIN"/>
    <property type="match status" value="1"/>
</dbReference>
<keyword evidence="5" id="KW-1185">Reference proteome</keyword>